<gene>
    <name evidence="1" type="ORF">HPP92_015213</name>
</gene>
<evidence type="ECO:0000313" key="2">
    <source>
        <dbReference type="Proteomes" id="UP000639772"/>
    </source>
</evidence>
<name>A0A835QXC2_VANPL</name>
<sequence>MLSFSGCVVHECQSYPVYRLASGPMLYEGIGLIGGQMEEEKRMHRNEHLPVEEKAPKKVVALLLNKGRQVLLDKVVKVERLSCIEGLLTNFGLWKEAKAEPLDYFGRELTNEGKRKSVLMHFGGKPVQGPQGSQILVLFHATFLGHWLYACDMDEEMESVRLCVTWGV</sequence>
<dbReference type="Proteomes" id="UP000639772">
    <property type="component" value="Chromosome 7"/>
</dbReference>
<accession>A0A835QXC2</accession>
<organism evidence="1 2">
    <name type="scientific">Vanilla planifolia</name>
    <name type="common">Vanilla</name>
    <dbReference type="NCBI Taxonomy" id="51239"/>
    <lineage>
        <taxon>Eukaryota</taxon>
        <taxon>Viridiplantae</taxon>
        <taxon>Streptophyta</taxon>
        <taxon>Embryophyta</taxon>
        <taxon>Tracheophyta</taxon>
        <taxon>Spermatophyta</taxon>
        <taxon>Magnoliopsida</taxon>
        <taxon>Liliopsida</taxon>
        <taxon>Asparagales</taxon>
        <taxon>Orchidaceae</taxon>
        <taxon>Vanilloideae</taxon>
        <taxon>Vanilleae</taxon>
        <taxon>Vanilla</taxon>
    </lineage>
</organism>
<proteinExistence type="predicted"/>
<reference evidence="1 2" key="1">
    <citation type="journal article" date="2020" name="Nat. Food">
        <title>A phased Vanilla planifolia genome enables genetic improvement of flavour and production.</title>
        <authorList>
            <person name="Hasing T."/>
            <person name="Tang H."/>
            <person name="Brym M."/>
            <person name="Khazi F."/>
            <person name="Huang T."/>
            <person name="Chambers A.H."/>
        </authorList>
    </citation>
    <scope>NUCLEOTIDE SEQUENCE [LARGE SCALE GENOMIC DNA]</scope>
    <source>
        <tissue evidence="1">Leaf</tissue>
    </source>
</reference>
<comment type="caution">
    <text evidence="1">The sequence shown here is derived from an EMBL/GenBank/DDBJ whole genome shotgun (WGS) entry which is preliminary data.</text>
</comment>
<evidence type="ECO:0000313" key="1">
    <source>
        <dbReference type="EMBL" id="KAG0475527.1"/>
    </source>
</evidence>
<dbReference type="EMBL" id="JADCNM010000007">
    <property type="protein sequence ID" value="KAG0475527.1"/>
    <property type="molecule type" value="Genomic_DNA"/>
</dbReference>
<dbReference type="AlphaFoldDB" id="A0A835QXC2"/>
<protein>
    <submittedName>
        <fullName evidence="1">Uncharacterized protein</fullName>
    </submittedName>
</protein>